<sequence>MRSWVVASCLALAVATGCTKYSVVPEHVTKYNNGVQVLTSNQASSKVQIEVAQKQLKGLDNPPLVVYVGAQITGGDPVDFDSSHITVNEGQTNLPVLNFKQMIRSSYDFDPVLQKFNIAVPSTPVSTDPLASPMFYYGQGSFLAYDVMSSIPFMMMDDAQTQAIMQDERQAFKIMAINYLRRSTLKPDGKARGGFVVIDPKHITPGTLVIKVVLNKDVHTFKIDIK</sequence>
<reference evidence="1 2" key="1">
    <citation type="journal article" date="2011" name="Genome Biol. Evol.">
        <title>Comparative whole genome sequence analysis of the carcinogenic bacterial model pathogen Helicobacter felis.</title>
        <authorList>
            <person name="Arnold I.C."/>
            <person name="Zigova Z."/>
            <person name="Holden M."/>
            <person name="Lawley T.D."/>
            <person name="Rad R."/>
            <person name="Dougan G."/>
            <person name="Falkow S."/>
            <person name="Bentley S.D."/>
            <person name="Muller A."/>
        </authorList>
    </citation>
    <scope>NUCLEOTIDE SEQUENCE [LARGE SCALE GENOMIC DNA]</scope>
    <source>
        <strain evidence="2">ATCC 49179 / CCUG 28539 / NCTC 12436 / CS1</strain>
    </source>
</reference>
<dbReference type="HOGENOM" id="CLU_1169397_0_0_7"/>
<keyword evidence="2" id="KW-1185">Reference proteome</keyword>
<evidence type="ECO:0000313" key="2">
    <source>
        <dbReference type="Proteomes" id="UP000007934"/>
    </source>
</evidence>
<protein>
    <recommendedName>
        <fullName evidence="3">Lipoprotein</fullName>
    </recommendedName>
</protein>
<dbReference type="EMBL" id="FQ670179">
    <property type="protein sequence ID" value="CBY83032.1"/>
    <property type="molecule type" value="Genomic_DNA"/>
</dbReference>
<dbReference type="GeneID" id="36134934"/>
<name>E7ACE5_HELFC</name>
<dbReference type="OrthoDB" id="5322096at2"/>
<evidence type="ECO:0000313" key="1">
    <source>
        <dbReference type="EMBL" id="CBY83032.1"/>
    </source>
</evidence>
<dbReference type="AlphaFoldDB" id="E7ACE5"/>
<evidence type="ECO:0008006" key="3">
    <source>
        <dbReference type="Google" id="ProtNLM"/>
    </source>
</evidence>
<gene>
    <name evidence="1" type="ordered locus">Hfelis_09480</name>
</gene>
<proteinExistence type="predicted"/>
<dbReference type="PROSITE" id="PS51257">
    <property type="entry name" value="PROKAR_LIPOPROTEIN"/>
    <property type="match status" value="1"/>
</dbReference>
<dbReference type="Proteomes" id="UP000007934">
    <property type="component" value="Chromosome"/>
</dbReference>
<organism evidence="1 2">
    <name type="scientific">Helicobacter felis (strain ATCC 49179 / CCUG 28539 / NCTC 12436 / CS1)</name>
    <dbReference type="NCBI Taxonomy" id="936155"/>
    <lineage>
        <taxon>Bacteria</taxon>
        <taxon>Pseudomonadati</taxon>
        <taxon>Campylobacterota</taxon>
        <taxon>Epsilonproteobacteria</taxon>
        <taxon>Campylobacterales</taxon>
        <taxon>Helicobacteraceae</taxon>
        <taxon>Helicobacter</taxon>
    </lineage>
</organism>
<dbReference type="STRING" id="936155.HFELIS_09480"/>
<accession>E7ACE5</accession>
<dbReference type="RefSeq" id="WP_013469398.1">
    <property type="nucleotide sequence ID" value="NC_014810.2"/>
</dbReference>
<dbReference type="KEGG" id="hfe:HFELIS_09480"/>